<evidence type="ECO:0000256" key="4">
    <source>
        <dbReference type="ARBA" id="ARBA00023242"/>
    </source>
</evidence>
<dbReference type="SUPFAM" id="SSF101941">
    <property type="entry name" value="NAC domain"/>
    <property type="match status" value="1"/>
</dbReference>
<sequence>MMLGVEEILCELEREEMNEQGLPPGFRFHPTDEELITFYLASKVFNGSFSGVEIAEVDLNRCEPWELPDVAKMGEREWYFFSLRDRKYPTGLRTNRATGAGYWKATGKDREVYSASSGGLLGMKKTLVFYKGRAPRGEKTKWVMHEYRLDGDFSCRHTGKEEWVICRIFHKMGEKRTPAMLQGQSYLMKASNSSLPPLLEPPPPPPTTLLESQSFQDHHHPPIMQTLNQSPNNFLIQTQESDLKSLISPLVSQCDLFSAQPTSSTSFTLNKDLNFNHFFKPPPLHHLPSSQDFSFKELSNAIAKQYCKKEGSFEQPHLADHGFVNIQWAERLQESTNKYQISSFLLGLSDNEMGIPSATVAAIDDNVTAAAIDHVMSTEPAFRWW</sequence>
<dbReference type="AlphaFoldDB" id="A0AAW2SJH0"/>
<feature type="domain" description="NAC" evidence="6">
    <location>
        <begin position="22"/>
        <end position="171"/>
    </location>
</feature>
<keyword evidence="3" id="KW-0804">Transcription</keyword>
<keyword evidence="4" id="KW-0539">Nucleus</keyword>
<protein>
    <submittedName>
        <fullName evidence="7">Protein CUP-SHAPED COTYLEDON 3</fullName>
    </submittedName>
</protein>
<dbReference type="Gene3D" id="2.170.150.80">
    <property type="entry name" value="NAC domain"/>
    <property type="match status" value="1"/>
</dbReference>
<dbReference type="PANTHER" id="PTHR31744">
    <property type="entry name" value="PROTEIN CUP-SHAPED COTYLEDON 2-RELATED"/>
    <property type="match status" value="1"/>
</dbReference>
<name>A0AAW2SJH0_SESRA</name>
<feature type="region of interest" description="Disordered" evidence="5">
    <location>
        <begin position="192"/>
        <end position="213"/>
    </location>
</feature>
<reference evidence="7" key="2">
    <citation type="journal article" date="2024" name="Plant">
        <title>Genomic evolution and insights into agronomic trait innovations of Sesamum species.</title>
        <authorList>
            <person name="Miao H."/>
            <person name="Wang L."/>
            <person name="Qu L."/>
            <person name="Liu H."/>
            <person name="Sun Y."/>
            <person name="Le M."/>
            <person name="Wang Q."/>
            <person name="Wei S."/>
            <person name="Zheng Y."/>
            <person name="Lin W."/>
            <person name="Duan Y."/>
            <person name="Cao H."/>
            <person name="Xiong S."/>
            <person name="Wang X."/>
            <person name="Wei L."/>
            <person name="Li C."/>
            <person name="Ma Q."/>
            <person name="Ju M."/>
            <person name="Zhao R."/>
            <person name="Li G."/>
            <person name="Mu C."/>
            <person name="Tian Q."/>
            <person name="Mei H."/>
            <person name="Zhang T."/>
            <person name="Gao T."/>
            <person name="Zhang H."/>
        </authorList>
    </citation>
    <scope>NUCLEOTIDE SEQUENCE</scope>
    <source>
        <strain evidence="7">G02</strain>
    </source>
</reference>
<evidence type="ECO:0000256" key="2">
    <source>
        <dbReference type="ARBA" id="ARBA00023125"/>
    </source>
</evidence>
<keyword evidence="2" id="KW-0238">DNA-binding</keyword>
<evidence type="ECO:0000256" key="1">
    <source>
        <dbReference type="ARBA" id="ARBA00023015"/>
    </source>
</evidence>
<evidence type="ECO:0000259" key="6">
    <source>
        <dbReference type="PROSITE" id="PS51005"/>
    </source>
</evidence>
<dbReference type="InterPro" id="IPR036093">
    <property type="entry name" value="NAC_dom_sf"/>
</dbReference>
<evidence type="ECO:0000313" key="7">
    <source>
        <dbReference type="EMBL" id="KAL0392250.1"/>
    </source>
</evidence>
<dbReference type="InterPro" id="IPR003441">
    <property type="entry name" value="NAC-dom"/>
</dbReference>
<dbReference type="GO" id="GO:0000976">
    <property type="term" value="F:transcription cis-regulatory region binding"/>
    <property type="evidence" value="ECO:0007669"/>
    <property type="project" value="UniProtKB-ARBA"/>
</dbReference>
<dbReference type="Pfam" id="PF02365">
    <property type="entry name" value="NAM"/>
    <property type="match status" value="1"/>
</dbReference>
<evidence type="ECO:0000256" key="5">
    <source>
        <dbReference type="SAM" id="MobiDB-lite"/>
    </source>
</evidence>
<gene>
    <name evidence="7" type="ORF">Sradi_2447800</name>
</gene>
<proteinExistence type="predicted"/>
<reference evidence="7" key="1">
    <citation type="submission" date="2020-06" db="EMBL/GenBank/DDBJ databases">
        <authorList>
            <person name="Li T."/>
            <person name="Hu X."/>
            <person name="Zhang T."/>
            <person name="Song X."/>
            <person name="Zhang H."/>
            <person name="Dai N."/>
            <person name="Sheng W."/>
            <person name="Hou X."/>
            <person name="Wei L."/>
        </authorList>
    </citation>
    <scope>NUCLEOTIDE SEQUENCE</scope>
    <source>
        <strain evidence="7">G02</strain>
        <tissue evidence="7">Leaf</tissue>
    </source>
</reference>
<organism evidence="7">
    <name type="scientific">Sesamum radiatum</name>
    <name type="common">Black benniseed</name>
    <dbReference type="NCBI Taxonomy" id="300843"/>
    <lineage>
        <taxon>Eukaryota</taxon>
        <taxon>Viridiplantae</taxon>
        <taxon>Streptophyta</taxon>
        <taxon>Embryophyta</taxon>
        <taxon>Tracheophyta</taxon>
        <taxon>Spermatophyta</taxon>
        <taxon>Magnoliopsida</taxon>
        <taxon>eudicotyledons</taxon>
        <taxon>Gunneridae</taxon>
        <taxon>Pentapetalae</taxon>
        <taxon>asterids</taxon>
        <taxon>lamiids</taxon>
        <taxon>Lamiales</taxon>
        <taxon>Pedaliaceae</taxon>
        <taxon>Sesamum</taxon>
    </lineage>
</organism>
<keyword evidence="1" id="KW-0805">Transcription regulation</keyword>
<evidence type="ECO:0000256" key="3">
    <source>
        <dbReference type="ARBA" id="ARBA00023163"/>
    </source>
</evidence>
<accession>A0AAW2SJH0</accession>
<comment type="caution">
    <text evidence="7">The sequence shown here is derived from an EMBL/GenBank/DDBJ whole genome shotgun (WGS) entry which is preliminary data.</text>
</comment>
<dbReference type="PANTHER" id="PTHR31744:SF86">
    <property type="entry name" value="PROTEIN CUP-SHAPED COTYLEDON 3"/>
    <property type="match status" value="1"/>
</dbReference>
<dbReference type="GO" id="GO:0006355">
    <property type="term" value="P:regulation of DNA-templated transcription"/>
    <property type="evidence" value="ECO:0007669"/>
    <property type="project" value="InterPro"/>
</dbReference>
<feature type="compositionally biased region" description="Pro residues" evidence="5">
    <location>
        <begin position="198"/>
        <end position="207"/>
    </location>
</feature>
<dbReference type="PROSITE" id="PS51005">
    <property type="entry name" value="NAC"/>
    <property type="match status" value="1"/>
</dbReference>
<dbReference type="EMBL" id="JACGWJ010000010">
    <property type="protein sequence ID" value="KAL0392250.1"/>
    <property type="molecule type" value="Genomic_DNA"/>
</dbReference>
<dbReference type="FunFam" id="2.170.150.80:FF:000006">
    <property type="entry name" value="NAC domain-containing protein 100-like"/>
    <property type="match status" value="1"/>
</dbReference>